<dbReference type="Gene3D" id="3.40.50.1000">
    <property type="entry name" value="HAD superfamily/HAD-like"/>
    <property type="match status" value="1"/>
</dbReference>
<dbReference type="InterPro" id="IPR023198">
    <property type="entry name" value="PGP-like_dom2"/>
</dbReference>
<evidence type="ECO:0000313" key="1">
    <source>
        <dbReference type="EMBL" id="GCB30083.1"/>
    </source>
</evidence>
<evidence type="ECO:0000313" key="2">
    <source>
        <dbReference type="Proteomes" id="UP000287361"/>
    </source>
</evidence>
<dbReference type="GO" id="GO:0006281">
    <property type="term" value="P:DNA repair"/>
    <property type="evidence" value="ECO:0007669"/>
    <property type="project" value="TreeGrafter"/>
</dbReference>
<dbReference type="SFLD" id="SFLDG01129">
    <property type="entry name" value="C1.5:_HAD__Beta-PGM__Phosphata"/>
    <property type="match status" value="1"/>
</dbReference>
<sequence>MKKQQAILFDLDGTLLNTLDDLTSSVNVTLQAHGFPLRRKEEIRKFLGNGSEFLMRSALPEGTKEAVFAACLAEYQAYYKAHMADKTAPYEGILPLLKRLKESGLRLGVVSNKFDTAVKGLCERYFPGCIDAAAGEREAEGIRRKPAPDMVFTAAERLGVKREDCLYIGDSEVDLQTAKNAGMDCISVCWGFRDAEFLKQAGATQLVHTPKELEKLLLGESDNLEHKNKR</sequence>
<dbReference type="InterPro" id="IPR006439">
    <property type="entry name" value="HAD-SF_hydro_IA"/>
</dbReference>
<dbReference type="Pfam" id="PF13419">
    <property type="entry name" value="HAD_2"/>
    <property type="match status" value="1"/>
</dbReference>
<dbReference type="GO" id="GO:0008967">
    <property type="term" value="F:phosphoglycolate phosphatase activity"/>
    <property type="evidence" value="ECO:0007669"/>
    <property type="project" value="TreeGrafter"/>
</dbReference>
<dbReference type="RefSeq" id="WP_174707775.1">
    <property type="nucleotide sequence ID" value="NZ_DAVZTY010000010.1"/>
</dbReference>
<dbReference type="InterPro" id="IPR023214">
    <property type="entry name" value="HAD_sf"/>
</dbReference>
<dbReference type="InterPro" id="IPR036412">
    <property type="entry name" value="HAD-like_sf"/>
</dbReference>
<dbReference type="InterPro" id="IPR041492">
    <property type="entry name" value="HAD_2"/>
</dbReference>
<dbReference type="SUPFAM" id="SSF56784">
    <property type="entry name" value="HAD-like"/>
    <property type="match status" value="1"/>
</dbReference>
<comment type="caution">
    <text evidence="1">The sequence shown here is derived from an EMBL/GenBank/DDBJ whole genome shotgun (WGS) entry which is preliminary data.</text>
</comment>
<dbReference type="AlphaFoldDB" id="A0A401LEY5"/>
<dbReference type="Gene3D" id="1.10.150.240">
    <property type="entry name" value="Putative phosphatase, domain 2"/>
    <property type="match status" value="1"/>
</dbReference>
<accession>A0A401LEY5</accession>
<reference evidence="1 2" key="1">
    <citation type="submission" date="2018-10" db="EMBL/GenBank/DDBJ databases">
        <title>Draft Genome Sequence of Anaerotignum sp. KCTC 15736.</title>
        <authorList>
            <person name="Choi S.H."/>
            <person name="Kim J.S."/>
            <person name="Kang S.W."/>
            <person name="Lee J.S."/>
            <person name="Park S.H."/>
        </authorList>
    </citation>
    <scope>NUCLEOTIDE SEQUENCE [LARGE SCALE GENOMIC DNA]</scope>
    <source>
        <strain evidence="1 2">KCTC 15736</strain>
    </source>
</reference>
<dbReference type="PANTHER" id="PTHR43434:SF1">
    <property type="entry name" value="PHOSPHOGLYCOLATE PHOSPHATASE"/>
    <property type="match status" value="1"/>
</dbReference>
<dbReference type="GeneID" id="86194751"/>
<dbReference type="GO" id="GO:0005829">
    <property type="term" value="C:cytosol"/>
    <property type="evidence" value="ECO:0007669"/>
    <property type="project" value="TreeGrafter"/>
</dbReference>
<protein>
    <submittedName>
        <fullName evidence="1">Phosphoglycolate phosphatase</fullName>
    </submittedName>
</protein>
<name>A0A401LEY5_9FIRM</name>
<organism evidence="1 2">
    <name type="scientific">Anaerotignum faecicola</name>
    <dbReference type="NCBI Taxonomy" id="2358141"/>
    <lineage>
        <taxon>Bacteria</taxon>
        <taxon>Bacillati</taxon>
        <taxon>Bacillota</taxon>
        <taxon>Clostridia</taxon>
        <taxon>Lachnospirales</taxon>
        <taxon>Anaerotignaceae</taxon>
        <taxon>Anaerotignum</taxon>
    </lineage>
</organism>
<keyword evidence="2" id="KW-1185">Reference proteome</keyword>
<dbReference type="NCBIfam" id="TIGR01549">
    <property type="entry name" value="HAD-SF-IA-v1"/>
    <property type="match status" value="1"/>
</dbReference>
<dbReference type="Proteomes" id="UP000287361">
    <property type="component" value="Unassembled WGS sequence"/>
</dbReference>
<dbReference type="EMBL" id="BHVZ01000009">
    <property type="protein sequence ID" value="GCB30083.1"/>
    <property type="molecule type" value="Genomic_DNA"/>
</dbReference>
<dbReference type="PRINTS" id="PR00413">
    <property type="entry name" value="HADHALOGNASE"/>
</dbReference>
<dbReference type="InterPro" id="IPR050155">
    <property type="entry name" value="HAD-like_hydrolase_sf"/>
</dbReference>
<dbReference type="SFLD" id="SFLDS00003">
    <property type="entry name" value="Haloacid_Dehalogenase"/>
    <property type="match status" value="1"/>
</dbReference>
<dbReference type="NCBIfam" id="TIGR01509">
    <property type="entry name" value="HAD-SF-IA-v3"/>
    <property type="match status" value="1"/>
</dbReference>
<dbReference type="SFLD" id="SFLDG01135">
    <property type="entry name" value="C1.5.6:_HAD__Beta-PGM__Phospha"/>
    <property type="match status" value="1"/>
</dbReference>
<proteinExistence type="predicted"/>
<gene>
    <name evidence="1" type="ORF">KGMB03357_17440</name>
</gene>
<dbReference type="PANTHER" id="PTHR43434">
    <property type="entry name" value="PHOSPHOGLYCOLATE PHOSPHATASE"/>
    <property type="match status" value="1"/>
</dbReference>
<dbReference type="PROSITE" id="PS01228">
    <property type="entry name" value="COF_1"/>
    <property type="match status" value="1"/>
</dbReference>